<reference evidence="1 2" key="1">
    <citation type="submission" date="2020-07" db="EMBL/GenBank/DDBJ databases">
        <title>Sequencing the genomes of 1000 actinobacteria strains.</title>
        <authorList>
            <person name="Klenk H.-P."/>
        </authorList>
    </citation>
    <scope>NUCLEOTIDE SEQUENCE [LARGE SCALE GENOMIC DNA]</scope>
    <source>
        <strain evidence="1 2">DSM 22083</strain>
    </source>
</reference>
<evidence type="ECO:0000313" key="1">
    <source>
        <dbReference type="EMBL" id="NYE75130.1"/>
    </source>
</evidence>
<accession>A0A7Y9IE70</accession>
<gene>
    <name evidence="1" type="ORF">BKA15_006459</name>
</gene>
<dbReference type="RefSeq" id="WP_179757688.1">
    <property type="nucleotide sequence ID" value="NZ_JACCBU010000001.1"/>
</dbReference>
<sequence>MPTTVEFRSITVGNGQAIRNLTISGDGACTLTVQKGGEDWLEDLELGGEPERTDYALSPVRGGLWAGRTDGQLSVKTPPGLVCR</sequence>
<proteinExistence type="predicted"/>
<dbReference type="EMBL" id="JACCBU010000001">
    <property type="protein sequence ID" value="NYE75130.1"/>
    <property type="molecule type" value="Genomic_DNA"/>
</dbReference>
<name>A0A7Y9IE70_9ACTN</name>
<keyword evidence="2" id="KW-1185">Reference proteome</keyword>
<comment type="caution">
    <text evidence="1">The sequence shown here is derived from an EMBL/GenBank/DDBJ whole genome shotgun (WGS) entry which is preliminary data.</text>
</comment>
<evidence type="ECO:0000313" key="2">
    <source>
        <dbReference type="Proteomes" id="UP000569914"/>
    </source>
</evidence>
<dbReference type="Proteomes" id="UP000569914">
    <property type="component" value="Unassembled WGS sequence"/>
</dbReference>
<protein>
    <submittedName>
        <fullName evidence="1">Uncharacterized protein</fullName>
    </submittedName>
</protein>
<organism evidence="1 2">
    <name type="scientific">Microlunatus parietis</name>
    <dbReference type="NCBI Taxonomy" id="682979"/>
    <lineage>
        <taxon>Bacteria</taxon>
        <taxon>Bacillati</taxon>
        <taxon>Actinomycetota</taxon>
        <taxon>Actinomycetes</taxon>
        <taxon>Propionibacteriales</taxon>
        <taxon>Propionibacteriaceae</taxon>
        <taxon>Microlunatus</taxon>
    </lineage>
</organism>
<dbReference type="AlphaFoldDB" id="A0A7Y9IE70"/>